<evidence type="ECO:0000313" key="2">
    <source>
        <dbReference type="Proteomes" id="UP001319200"/>
    </source>
</evidence>
<proteinExistence type="predicted"/>
<dbReference type="Gene3D" id="3.90.930.1">
    <property type="match status" value="1"/>
</dbReference>
<gene>
    <name evidence="1" type="ORF">KK083_03570</name>
</gene>
<name>A0AAP2DGR7_9BACT</name>
<keyword evidence="2" id="KW-1185">Reference proteome</keyword>
<comment type="caution">
    <text evidence="1">The sequence shown here is derived from an EMBL/GenBank/DDBJ whole genome shotgun (WGS) entry which is preliminary data.</text>
</comment>
<sequence>MITKRIASLSFMFVTILLIGCDDKEVTPVSDLTLIPVRLEEPGYTLELMYNDQRQLTHSKATGKMPDNDNIITVQEMFYDASGKLVKSTKNDEWRTEYYYEGDVLVRMDEFYKGARHLDYRFTYNDQGRILETATWKADGMPYSKTLNTWDARGNLISERYYEFDNVNFLLQYLNEYSGYDDKISVDRLFNLNIIGGHTAGVTRLRHQHNPAKLEVRNADGLVSITEQYTYSYNEMGYPTERTATVTFRDGSSRSYTTRYFYEER</sequence>
<evidence type="ECO:0000313" key="1">
    <source>
        <dbReference type="EMBL" id="MBT1695940.1"/>
    </source>
</evidence>
<reference evidence="1 2" key="1">
    <citation type="submission" date="2021-05" db="EMBL/GenBank/DDBJ databases">
        <title>A Polyphasic approach of four new species of the genus Ohtaekwangia: Ohtaekwangia histidinii sp. nov., Ohtaekwangia cretensis sp. nov., Ohtaekwangia indiensis sp. nov., Ohtaekwangia reichenbachii sp. nov. from diverse environment.</title>
        <authorList>
            <person name="Octaviana S."/>
        </authorList>
    </citation>
    <scope>NUCLEOTIDE SEQUENCE [LARGE SCALE GENOMIC DNA]</scope>
    <source>
        <strain evidence="1 2">PWU4</strain>
    </source>
</reference>
<dbReference type="PROSITE" id="PS51257">
    <property type="entry name" value="PROKAR_LIPOPROTEIN"/>
    <property type="match status" value="1"/>
</dbReference>
<organism evidence="1 2">
    <name type="scientific">Chryseosolibacter histidini</name>
    <dbReference type="NCBI Taxonomy" id="2782349"/>
    <lineage>
        <taxon>Bacteria</taxon>
        <taxon>Pseudomonadati</taxon>
        <taxon>Bacteroidota</taxon>
        <taxon>Cytophagia</taxon>
        <taxon>Cytophagales</taxon>
        <taxon>Chryseotaleaceae</taxon>
        <taxon>Chryseosolibacter</taxon>
    </lineage>
</organism>
<dbReference type="RefSeq" id="WP_254160757.1">
    <property type="nucleotide sequence ID" value="NZ_JAHESF010000003.1"/>
</dbReference>
<dbReference type="Proteomes" id="UP001319200">
    <property type="component" value="Unassembled WGS sequence"/>
</dbReference>
<accession>A0AAP2DGR7</accession>
<dbReference type="EMBL" id="JAHESF010000003">
    <property type="protein sequence ID" value="MBT1695940.1"/>
    <property type="molecule type" value="Genomic_DNA"/>
</dbReference>
<protein>
    <submittedName>
        <fullName evidence="1">Uncharacterized protein</fullName>
    </submittedName>
</protein>
<dbReference type="AlphaFoldDB" id="A0AAP2DGR7"/>